<keyword evidence="3" id="KW-0720">Serine protease</keyword>
<feature type="chain" id="PRO_5045408926" evidence="4">
    <location>
        <begin position="20"/>
        <end position="742"/>
    </location>
</feature>
<dbReference type="RefSeq" id="WP_302110616.1">
    <property type="nucleotide sequence ID" value="NZ_JAUKTR010000005.1"/>
</dbReference>
<dbReference type="Gene3D" id="3.40.50.1820">
    <property type="entry name" value="alpha/beta hydrolase"/>
    <property type="match status" value="1"/>
</dbReference>
<name>A0ABT8SNN8_9CAUL</name>
<dbReference type="InterPro" id="IPR023302">
    <property type="entry name" value="Pept_S9A_N"/>
</dbReference>
<feature type="signal peptide" evidence="4">
    <location>
        <begin position="1"/>
        <end position="19"/>
    </location>
</feature>
<organism evidence="7 8">
    <name type="scientific">Peiella sedimenti</name>
    <dbReference type="NCBI Taxonomy" id="3061083"/>
    <lineage>
        <taxon>Bacteria</taxon>
        <taxon>Pseudomonadati</taxon>
        <taxon>Pseudomonadota</taxon>
        <taxon>Alphaproteobacteria</taxon>
        <taxon>Caulobacterales</taxon>
        <taxon>Caulobacteraceae</taxon>
        <taxon>Peiella</taxon>
    </lineage>
</organism>
<dbReference type="SUPFAM" id="SSF50993">
    <property type="entry name" value="Peptidase/esterase 'gauge' domain"/>
    <property type="match status" value="1"/>
</dbReference>
<dbReference type="PANTHER" id="PTHR42881:SF13">
    <property type="entry name" value="PROLYL ENDOPEPTIDASE"/>
    <property type="match status" value="1"/>
</dbReference>
<dbReference type="Proteomes" id="UP001169063">
    <property type="component" value="Unassembled WGS sequence"/>
</dbReference>
<evidence type="ECO:0000313" key="7">
    <source>
        <dbReference type="EMBL" id="MDO1560189.1"/>
    </source>
</evidence>
<comment type="caution">
    <text evidence="7">The sequence shown here is derived from an EMBL/GenBank/DDBJ whole genome shotgun (WGS) entry which is preliminary data.</text>
</comment>
<dbReference type="EMBL" id="JAUKTR010000005">
    <property type="protein sequence ID" value="MDO1560189.1"/>
    <property type="molecule type" value="Genomic_DNA"/>
</dbReference>
<feature type="domain" description="Peptidase S9 prolyl oligopeptidase catalytic" evidence="5">
    <location>
        <begin position="539"/>
        <end position="739"/>
    </location>
</feature>
<dbReference type="Gene3D" id="2.130.10.120">
    <property type="entry name" value="Prolyl oligopeptidase, N-terminal domain"/>
    <property type="match status" value="1"/>
</dbReference>
<dbReference type="PROSITE" id="PS51257">
    <property type="entry name" value="PROKAR_LIPOPROTEIN"/>
    <property type="match status" value="1"/>
</dbReference>
<dbReference type="InterPro" id="IPR001375">
    <property type="entry name" value="Peptidase_S9_cat"/>
</dbReference>
<keyword evidence="4" id="KW-0732">Signal</keyword>
<proteinExistence type="predicted"/>
<dbReference type="InterPro" id="IPR051167">
    <property type="entry name" value="Prolyl_oligopep/macrocyclase"/>
</dbReference>
<evidence type="ECO:0000259" key="6">
    <source>
        <dbReference type="Pfam" id="PF02897"/>
    </source>
</evidence>
<dbReference type="SUPFAM" id="SSF53474">
    <property type="entry name" value="alpha/beta-Hydrolases"/>
    <property type="match status" value="1"/>
</dbReference>
<evidence type="ECO:0000256" key="4">
    <source>
        <dbReference type="SAM" id="SignalP"/>
    </source>
</evidence>
<evidence type="ECO:0000256" key="2">
    <source>
        <dbReference type="ARBA" id="ARBA00022801"/>
    </source>
</evidence>
<keyword evidence="1" id="KW-0645">Protease</keyword>
<sequence length="742" mass="80716">MTRTLLLAACSALTLSACASMSDADAGAAANAAAAAAAAAAAMAADQAATPPGMPADLSPAAVAAADPYIWLEDVRGARSMAFVEQQNARTAARLEQDPRYEQFRQEALAIFSAQDRIPTPELLGGMVYNFWQDAEHPRGVWRRTSEASYRSGNPQWETVLDIDALAQAEGKDLFYKGADCLAPDETRCLISLSEGGGDTVEVREFDTQAKAFVQGGFHLAPGKHRLDWESQDTILAAYAGEGSVLTESGYPFTVKRLRRGQTWDQGEVVYAGDQSDGGYGVYSTVYRDGEGRPLATIFSRPLDTYRQETWRLTETGPVKLNLPARLNVFGVIGDRLIFQNDEAWTLGGKTYAAGTIIAAPLSALEGAATDASRDFTVFAPTDRQGLDGVAVLEGSIVAVLYDNVRGGLVRFSRNGDRWMRTDLIPHDNISVHLVDSSRGSGTVLFSTEGLLTPPTLMGANVDTGQVQAIAQAPARFDASTHVVEQFEAVSSDGTRIPYFLARPRSMTLDGSTPTILYGYGGFQVSKPSIYVPEMGKIWLERGGAYVIANIRGGGEFGPRWHQDVLRERRQLAFDDYAAVAQDLIDRGVTSPDHLGIYGRSNGGVLTSVFVNQHPDLIDAAVIESPLIDMLRYHEMPAGASWIGEYGDPRVPGDAAFISRYSAYQNLRPDADLPEVYITTNTGDDRVHPGHARKYAARLAEQGHDYLLYEDTSGGHSYDADPRANARRWARHYVYLSQRLMD</sequence>
<feature type="domain" description="Peptidase S9A N-terminal" evidence="6">
    <location>
        <begin position="64"/>
        <end position="471"/>
    </location>
</feature>
<gene>
    <name evidence="7" type="ORF">Q0812_12200</name>
</gene>
<evidence type="ECO:0000256" key="1">
    <source>
        <dbReference type="ARBA" id="ARBA00022670"/>
    </source>
</evidence>
<dbReference type="Pfam" id="PF00326">
    <property type="entry name" value="Peptidase_S9"/>
    <property type="match status" value="1"/>
</dbReference>
<accession>A0ABT8SNN8</accession>
<dbReference type="InterPro" id="IPR029058">
    <property type="entry name" value="AB_hydrolase_fold"/>
</dbReference>
<reference evidence="7" key="1">
    <citation type="submission" date="2023-07" db="EMBL/GenBank/DDBJ databases">
        <title>Brevundimonas soil sp. nov., isolated from the soil of chemical plant.</title>
        <authorList>
            <person name="Wu N."/>
        </authorList>
    </citation>
    <scope>NUCLEOTIDE SEQUENCE</scope>
    <source>
        <strain evidence="7">XZ-24</strain>
    </source>
</reference>
<evidence type="ECO:0000313" key="8">
    <source>
        <dbReference type="Proteomes" id="UP001169063"/>
    </source>
</evidence>
<evidence type="ECO:0000259" key="5">
    <source>
        <dbReference type="Pfam" id="PF00326"/>
    </source>
</evidence>
<dbReference type="PANTHER" id="PTHR42881">
    <property type="entry name" value="PROLYL ENDOPEPTIDASE"/>
    <property type="match status" value="1"/>
</dbReference>
<dbReference type="InterPro" id="IPR002470">
    <property type="entry name" value="Peptidase_S9A"/>
</dbReference>
<dbReference type="PRINTS" id="PR00862">
    <property type="entry name" value="PROLIGOPTASE"/>
</dbReference>
<keyword evidence="8" id="KW-1185">Reference proteome</keyword>
<dbReference type="Pfam" id="PF02897">
    <property type="entry name" value="Peptidase_S9_N"/>
    <property type="match status" value="1"/>
</dbReference>
<protein>
    <submittedName>
        <fullName evidence="7">Prolyl oligopeptidase family serine peptidase</fullName>
    </submittedName>
</protein>
<keyword evidence="2" id="KW-0378">Hydrolase</keyword>
<evidence type="ECO:0000256" key="3">
    <source>
        <dbReference type="ARBA" id="ARBA00022825"/>
    </source>
</evidence>